<gene>
    <name evidence="2" type="ORF">A2Y82_03160</name>
</gene>
<name>A0A1G1XR79_9BACT</name>
<dbReference type="Proteomes" id="UP000176498">
    <property type="component" value="Unassembled WGS sequence"/>
</dbReference>
<sequence length="70" mass="8410">MEFHQEYIYLYIAFHGIVLMFWCLASYFSSELKKYSNLKKEEKESRLAAKLLLVAFIIMLIIDVIIFLRN</sequence>
<evidence type="ECO:0000313" key="3">
    <source>
        <dbReference type="Proteomes" id="UP000176498"/>
    </source>
</evidence>
<organism evidence="2 3">
    <name type="scientific">Candidatus Buchananbacteria bacterium RBG_13_36_9</name>
    <dbReference type="NCBI Taxonomy" id="1797530"/>
    <lineage>
        <taxon>Bacteria</taxon>
        <taxon>Candidatus Buchananiibacteriota</taxon>
    </lineage>
</organism>
<protein>
    <submittedName>
        <fullName evidence="2">Uncharacterized protein</fullName>
    </submittedName>
</protein>
<proteinExistence type="predicted"/>
<feature type="transmembrane region" description="Helical" evidence="1">
    <location>
        <begin position="48"/>
        <end position="68"/>
    </location>
</feature>
<evidence type="ECO:0000313" key="2">
    <source>
        <dbReference type="EMBL" id="OGY42100.1"/>
    </source>
</evidence>
<dbReference type="AlphaFoldDB" id="A0A1G1XR79"/>
<evidence type="ECO:0000256" key="1">
    <source>
        <dbReference type="SAM" id="Phobius"/>
    </source>
</evidence>
<reference evidence="2 3" key="1">
    <citation type="journal article" date="2016" name="Nat. Commun.">
        <title>Thousands of microbial genomes shed light on interconnected biogeochemical processes in an aquifer system.</title>
        <authorList>
            <person name="Anantharaman K."/>
            <person name="Brown C.T."/>
            <person name="Hug L.A."/>
            <person name="Sharon I."/>
            <person name="Castelle C.J."/>
            <person name="Probst A.J."/>
            <person name="Thomas B.C."/>
            <person name="Singh A."/>
            <person name="Wilkins M.J."/>
            <person name="Karaoz U."/>
            <person name="Brodie E.L."/>
            <person name="Williams K.H."/>
            <person name="Hubbard S.S."/>
            <person name="Banfield J.F."/>
        </authorList>
    </citation>
    <scope>NUCLEOTIDE SEQUENCE [LARGE SCALE GENOMIC DNA]</scope>
</reference>
<accession>A0A1G1XR79</accession>
<feature type="transmembrane region" description="Helical" evidence="1">
    <location>
        <begin position="7"/>
        <end position="28"/>
    </location>
</feature>
<keyword evidence="1" id="KW-1133">Transmembrane helix</keyword>
<comment type="caution">
    <text evidence="2">The sequence shown here is derived from an EMBL/GenBank/DDBJ whole genome shotgun (WGS) entry which is preliminary data.</text>
</comment>
<keyword evidence="1" id="KW-0472">Membrane</keyword>
<dbReference type="EMBL" id="MHHZ01000008">
    <property type="protein sequence ID" value="OGY42100.1"/>
    <property type="molecule type" value="Genomic_DNA"/>
</dbReference>
<keyword evidence="1" id="KW-0812">Transmembrane</keyword>